<evidence type="ECO:0000256" key="3">
    <source>
        <dbReference type="ARBA" id="ARBA00022723"/>
    </source>
</evidence>
<dbReference type="Proteomes" id="UP000708576">
    <property type="component" value="Unassembled WGS sequence"/>
</dbReference>
<dbReference type="InterPro" id="IPR035938">
    <property type="entry name" value="Hemerythrin-like_sf"/>
</dbReference>
<dbReference type="SUPFAM" id="SSF47188">
    <property type="entry name" value="Hemerythrin-like"/>
    <property type="match status" value="1"/>
</dbReference>
<dbReference type="NCBIfam" id="TIGR02481">
    <property type="entry name" value="hemeryth_dom"/>
    <property type="match status" value="1"/>
</dbReference>
<evidence type="ECO:0000256" key="4">
    <source>
        <dbReference type="ARBA" id="ARBA00023004"/>
    </source>
</evidence>
<protein>
    <submittedName>
        <fullName evidence="6">Hemerythrin family protein</fullName>
    </submittedName>
</protein>
<reference evidence="6 7" key="1">
    <citation type="journal article" date="2015" name="Int. J. Syst. Evol. Microbiol.">
        <title>Carboxylicivirga linearis sp. nov., isolated from a sea cucumber culture pond.</title>
        <authorList>
            <person name="Wang F.Q."/>
            <person name="Zhou Y.X."/>
            <person name="Lin X.Z."/>
            <person name="Chen G.J."/>
            <person name="Du Z.J."/>
        </authorList>
    </citation>
    <scope>NUCLEOTIDE SEQUENCE [LARGE SCALE GENOMIC DNA]</scope>
    <source>
        <strain evidence="6 7">FB218</strain>
    </source>
</reference>
<dbReference type="InterPro" id="IPR012827">
    <property type="entry name" value="Hemerythrin_metal-bd"/>
</dbReference>
<keyword evidence="2" id="KW-0561">Oxygen transport</keyword>
<dbReference type="CDD" id="cd12107">
    <property type="entry name" value="Hemerythrin"/>
    <property type="match status" value="1"/>
</dbReference>
<evidence type="ECO:0000256" key="2">
    <source>
        <dbReference type="ARBA" id="ARBA00022621"/>
    </source>
</evidence>
<dbReference type="PANTHER" id="PTHR37164">
    <property type="entry name" value="BACTERIOHEMERYTHRIN"/>
    <property type="match status" value="1"/>
</dbReference>
<keyword evidence="2" id="KW-0813">Transport</keyword>
<dbReference type="Pfam" id="PF01814">
    <property type="entry name" value="Hemerythrin"/>
    <property type="match status" value="1"/>
</dbReference>
<organism evidence="6 7">
    <name type="scientific">Carboxylicivirga linearis</name>
    <dbReference type="NCBI Taxonomy" id="1628157"/>
    <lineage>
        <taxon>Bacteria</taxon>
        <taxon>Pseudomonadati</taxon>
        <taxon>Bacteroidota</taxon>
        <taxon>Bacteroidia</taxon>
        <taxon>Marinilabiliales</taxon>
        <taxon>Marinilabiliaceae</taxon>
        <taxon>Carboxylicivirga</taxon>
    </lineage>
</organism>
<sequence length="142" mass="16886">MNMTMWTEELSVNNVEIDNEHKKLFDLLNDFYKGIQSNSPKFQLQELIVGLLDYTKTHFAREEDYMKRIGYPEFDDHQQQHAAFIEKAQSFHTKLTEGKMILSLEVTNFLKQWLVNHIKGTDQKYARYASENADRLKQFAYN</sequence>
<dbReference type="InterPro" id="IPR016131">
    <property type="entry name" value="Haemerythrin_Fe_BS"/>
</dbReference>
<dbReference type="InterPro" id="IPR050669">
    <property type="entry name" value="Hemerythrin"/>
</dbReference>
<dbReference type="EMBL" id="JAGUCO010000001">
    <property type="protein sequence ID" value="MBS2097174.1"/>
    <property type="molecule type" value="Genomic_DNA"/>
</dbReference>
<keyword evidence="7" id="KW-1185">Reference proteome</keyword>
<accession>A0ABS5JQN3</accession>
<dbReference type="PANTHER" id="PTHR37164:SF1">
    <property type="entry name" value="BACTERIOHEMERYTHRIN"/>
    <property type="match status" value="1"/>
</dbReference>
<dbReference type="NCBIfam" id="NF033749">
    <property type="entry name" value="bact_hemeryth"/>
    <property type="match status" value="1"/>
</dbReference>
<comment type="similarity">
    <text evidence="1">Belongs to the hemerythrin family.</text>
</comment>
<evidence type="ECO:0000256" key="1">
    <source>
        <dbReference type="ARBA" id="ARBA00010587"/>
    </source>
</evidence>
<keyword evidence="4" id="KW-0408">Iron</keyword>
<dbReference type="PROSITE" id="PS00550">
    <property type="entry name" value="HEMERYTHRINS"/>
    <property type="match status" value="1"/>
</dbReference>
<proteinExistence type="inferred from homology"/>
<feature type="domain" description="Hemerythrin-like" evidence="5">
    <location>
        <begin position="16"/>
        <end position="128"/>
    </location>
</feature>
<gene>
    <name evidence="6" type="ORF">KEM10_02720</name>
</gene>
<dbReference type="InterPro" id="IPR012312">
    <property type="entry name" value="Hemerythrin-like"/>
</dbReference>
<evidence type="ECO:0000259" key="5">
    <source>
        <dbReference type="Pfam" id="PF01814"/>
    </source>
</evidence>
<dbReference type="Gene3D" id="1.20.120.50">
    <property type="entry name" value="Hemerythrin-like"/>
    <property type="match status" value="1"/>
</dbReference>
<keyword evidence="3" id="KW-0479">Metal-binding</keyword>
<name>A0ABS5JQN3_9BACT</name>
<comment type="caution">
    <text evidence="6">The sequence shown here is derived from an EMBL/GenBank/DDBJ whole genome shotgun (WGS) entry which is preliminary data.</text>
</comment>
<evidence type="ECO:0000313" key="6">
    <source>
        <dbReference type="EMBL" id="MBS2097174.1"/>
    </source>
</evidence>
<evidence type="ECO:0000313" key="7">
    <source>
        <dbReference type="Proteomes" id="UP000708576"/>
    </source>
</evidence>